<dbReference type="EMBL" id="NRSJ01000017">
    <property type="protein sequence ID" value="MBK1704971.1"/>
    <property type="molecule type" value="Genomic_DNA"/>
</dbReference>
<evidence type="ECO:0000313" key="2">
    <source>
        <dbReference type="EMBL" id="MBK1704971.1"/>
    </source>
</evidence>
<feature type="chain" id="PRO_5042481719" description="HdeA/HdeB family protein" evidence="1">
    <location>
        <begin position="23"/>
        <end position="131"/>
    </location>
</feature>
<organism evidence="2 3">
    <name type="scientific">Halochromatium glycolicum</name>
    <dbReference type="NCBI Taxonomy" id="85075"/>
    <lineage>
        <taxon>Bacteria</taxon>
        <taxon>Pseudomonadati</taxon>
        <taxon>Pseudomonadota</taxon>
        <taxon>Gammaproteobacteria</taxon>
        <taxon>Chromatiales</taxon>
        <taxon>Chromatiaceae</taxon>
        <taxon>Halochromatium</taxon>
    </lineage>
</organism>
<evidence type="ECO:0000313" key="3">
    <source>
        <dbReference type="Proteomes" id="UP001296776"/>
    </source>
</evidence>
<reference evidence="2" key="1">
    <citation type="submission" date="2017-08" db="EMBL/GenBank/DDBJ databases">
        <authorList>
            <person name="Imhoff J.F."/>
            <person name="Rahn T."/>
            <person name="Kuenzel S."/>
            <person name="Neulinger S.C."/>
        </authorList>
    </citation>
    <scope>NUCLEOTIDE SEQUENCE</scope>
    <source>
        <strain evidence="2">DSM 11080</strain>
    </source>
</reference>
<dbReference type="RefSeq" id="WP_200346187.1">
    <property type="nucleotide sequence ID" value="NZ_NRSJ01000017.1"/>
</dbReference>
<dbReference type="AlphaFoldDB" id="A0AAJ0U4A5"/>
<feature type="signal peptide" evidence="1">
    <location>
        <begin position="1"/>
        <end position="22"/>
    </location>
</feature>
<sequence>MNSQAVIAIATVLLLGWQPSQAADQQGRFNVLGLGTHSCGEFVEAANPDEDASRPWTDYNLYTAYTSGYLTGYNEFVEGTLDIRGQKKMLEIMAKIQTFCAEHPDQDFHAGLIEVVAELEPYRKRGLDGGL</sequence>
<keyword evidence="1" id="KW-0732">Signal</keyword>
<accession>A0AAJ0U4A5</accession>
<evidence type="ECO:0000256" key="1">
    <source>
        <dbReference type="SAM" id="SignalP"/>
    </source>
</evidence>
<proteinExistence type="predicted"/>
<protein>
    <recommendedName>
        <fullName evidence="4">HdeA/HdeB family protein</fullName>
    </recommendedName>
</protein>
<keyword evidence="3" id="KW-1185">Reference proteome</keyword>
<gene>
    <name evidence="2" type="ORF">CKO40_10575</name>
</gene>
<name>A0AAJ0U4A5_9GAMM</name>
<dbReference type="Proteomes" id="UP001296776">
    <property type="component" value="Unassembled WGS sequence"/>
</dbReference>
<comment type="caution">
    <text evidence="2">The sequence shown here is derived from an EMBL/GenBank/DDBJ whole genome shotgun (WGS) entry which is preliminary data.</text>
</comment>
<evidence type="ECO:0008006" key="4">
    <source>
        <dbReference type="Google" id="ProtNLM"/>
    </source>
</evidence>
<reference evidence="2" key="2">
    <citation type="journal article" date="2020" name="Microorganisms">
        <title>Osmotic Adaptation and Compatible Solute Biosynthesis of Phototrophic Bacteria as Revealed from Genome Analyses.</title>
        <authorList>
            <person name="Imhoff J.F."/>
            <person name="Rahn T."/>
            <person name="Kunzel S."/>
            <person name="Keller A."/>
            <person name="Neulinger S.C."/>
        </authorList>
    </citation>
    <scope>NUCLEOTIDE SEQUENCE</scope>
    <source>
        <strain evidence="2">DSM 11080</strain>
    </source>
</reference>